<keyword evidence="4 7" id="KW-0472">Membrane</keyword>
<evidence type="ECO:0000256" key="6">
    <source>
        <dbReference type="ARBA" id="ARBA00023316"/>
    </source>
</evidence>
<dbReference type="InterPro" id="IPR003770">
    <property type="entry name" value="MLTG-like"/>
</dbReference>
<evidence type="ECO:0000256" key="2">
    <source>
        <dbReference type="ARBA" id="ARBA00022692"/>
    </source>
</evidence>
<evidence type="ECO:0000256" key="5">
    <source>
        <dbReference type="ARBA" id="ARBA00023239"/>
    </source>
</evidence>
<keyword evidence="6" id="KW-0961">Cell wall biogenesis/degradation</keyword>
<protein>
    <recommendedName>
        <fullName evidence="10">Aminodeoxychorismate lyase</fullName>
    </recommendedName>
</protein>
<dbReference type="PANTHER" id="PTHR30518:SF2">
    <property type="entry name" value="ENDOLYTIC MUREIN TRANSGLYCOSYLASE"/>
    <property type="match status" value="1"/>
</dbReference>
<feature type="transmembrane region" description="Helical" evidence="7">
    <location>
        <begin position="7"/>
        <end position="29"/>
    </location>
</feature>
<keyword evidence="1" id="KW-1003">Cell membrane</keyword>
<evidence type="ECO:0000256" key="4">
    <source>
        <dbReference type="ARBA" id="ARBA00023136"/>
    </source>
</evidence>
<dbReference type="EMBL" id="LBYA01000030">
    <property type="protein sequence ID" value="KKR41535.1"/>
    <property type="molecule type" value="Genomic_DNA"/>
</dbReference>
<evidence type="ECO:0000313" key="8">
    <source>
        <dbReference type="EMBL" id="KKR41535.1"/>
    </source>
</evidence>
<name>A0A0G0T339_9BACT</name>
<reference evidence="8 9" key="1">
    <citation type="journal article" date="2015" name="Nature">
        <title>rRNA introns, odd ribosomes, and small enigmatic genomes across a large radiation of phyla.</title>
        <authorList>
            <person name="Brown C.T."/>
            <person name="Hug L.A."/>
            <person name="Thomas B.C."/>
            <person name="Sharon I."/>
            <person name="Castelle C.J."/>
            <person name="Singh A."/>
            <person name="Wilkins M.J."/>
            <person name="Williams K.H."/>
            <person name="Banfield J.F."/>
        </authorList>
    </citation>
    <scope>NUCLEOTIDE SEQUENCE [LARGE SCALE GENOMIC DNA]</scope>
</reference>
<evidence type="ECO:0008006" key="10">
    <source>
        <dbReference type="Google" id="ProtNLM"/>
    </source>
</evidence>
<dbReference type="PANTHER" id="PTHR30518">
    <property type="entry name" value="ENDOLYTIC MUREIN TRANSGLYCOSYLASE"/>
    <property type="match status" value="1"/>
</dbReference>
<proteinExistence type="predicted"/>
<dbReference type="Pfam" id="PF02618">
    <property type="entry name" value="YceG"/>
    <property type="match status" value="1"/>
</dbReference>
<keyword evidence="5" id="KW-0456">Lyase</keyword>
<organism evidence="8 9">
    <name type="scientific">Candidatus Woesebacteria bacterium GW2011_GWB1_40_12</name>
    <dbReference type="NCBI Taxonomy" id="1618576"/>
    <lineage>
        <taxon>Bacteria</taxon>
        <taxon>Candidatus Woeseibacteriota</taxon>
    </lineage>
</organism>
<accession>A0A0G0T339</accession>
<comment type="caution">
    <text evidence="8">The sequence shown here is derived from an EMBL/GenBank/DDBJ whole genome shotgun (WGS) entry which is preliminary data.</text>
</comment>
<evidence type="ECO:0000313" key="9">
    <source>
        <dbReference type="Proteomes" id="UP000034215"/>
    </source>
</evidence>
<evidence type="ECO:0000256" key="1">
    <source>
        <dbReference type="ARBA" id="ARBA00022475"/>
    </source>
</evidence>
<dbReference type="AlphaFoldDB" id="A0A0G0T339"/>
<dbReference type="GO" id="GO:0071555">
    <property type="term" value="P:cell wall organization"/>
    <property type="evidence" value="ECO:0007669"/>
    <property type="project" value="UniProtKB-KW"/>
</dbReference>
<gene>
    <name evidence="8" type="ORF">UT76_C0030G0007</name>
</gene>
<keyword evidence="2 7" id="KW-0812">Transmembrane</keyword>
<dbReference type="Gene3D" id="3.30.1490.480">
    <property type="entry name" value="Endolytic murein transglycosylase"/>
    <property type="match status" value="1"/>
</dbReference>
<sequence length="160" mass="18059">MFFMKTLIRFFVVVIILAFGLGFFAYVFLGPVGDKAETQVFVVPEDTLRFDVARSLSDSGLIKNPGAFQFLLNNFVAGKEIKSGGYRLNQRMNAWEIMNKITGKPDLFWVTISFCARKEQIGEKLASILGWSDSELEGWNTLYSVAGRRNSCANCRALHR</sequence>
<dbReference type="GO" id="GO:0016829">
    <property type="term" value="F:lyase activity"/>
    <property type="evidence" value="ECO:0007669"/>
    <property type="project" value="UniProtKB-KW"/>
</dbReference>
<evidence type="ECO:0000256" key="3">
    <source>
        <dbReference type="ARBA" id="ARBA00022989"/>
    </source>
</evidence>
<keyword evidence="3 7" id="KW-1133">Transmembrane helix</keyword>
<dbReference type="Proteomes" id="UP000034215">
    <property type="component" value="Unassembled WGS sequence"/>
</dbReference>
<evidence type="ECO:0000256" key="7">
    <source>
        <dbReference type="SAM" id="Phobius"/>
    </source>
</evidence>